<sequence length="283" mass="31021">MFNNKQCRKRHSGFSGVAFLTHMSAVWFSGRTSDAQVGCLAGFAAAYAVYNAVLKPDRHIPVSWLAYVLATTYHETAFTMQPIEEYGKGAGHPYGDRDPETGQTYYGRGYVQLTWKENYQKARDVVVNLNTLAYDVPLVRQPDFALTPWVAAQVAINGMANGWFTGKKLADYLTETQTDYVNARRIINGTDKAQTIAAYAEEAEAALRLAHGEGIARSLVQMGSQGDDVRELQLMLGCDADGVAGNATLGALTDFQRRHGLDADGMCGAQTWAVLDREIYGIS</sequence>
<dbReference type="SUPFAM" id="SSF53955">
    <property type="entry name" value="Lysozyme-like"/>
    <property type="match status" value="1"/>
</dbReference>
<dbReference type="InterPro" id="IPR036365">
    <property type="entry name" value="PGBD-like_sf"/>
</dbReference>
<dbReference type="InterPro" id="IPR023346">
    <property type="entry name" value="Lysozyme-like_dom_sf"/>
</dbReference>
<dbReference type="Gene3D" id="1.10.530.10">
    <property type="match status" value="1"/>
</dbReference>
<evidence type="ECO:0000259" key="1">
    <source>
        <dbReference type="Pfam" id="PF01471"/>
    </source>
</evidence>
<dbReference type="Proteomes" id="UP000255529">
    <property type="component" value="Unassembled WGS sequence"/>
</dbReference>
<organism evidence="2 3">
    <name type="scientific">Serratia quinivorans</name>
    <dbReference type="NCBI Taxonomy" id="137545"/>
    <lineage>
        <taxon>Bacteria</taxon>
        <taxon>Pseudomonadati</taxon>
        <taxon>Pseudomonadota</taxon>
        <taxon>Gammaproteobacteria</taxon>
        <taxon>Enterobacterales</taxon>
        <taxon>Yersiniaceae</taxon>
        <taxon>Serratia</taxon>
    </lineage>
</organism>
<accession>A0A379YC41</accession>
<dbReference type="AlphaFoldDB" id="A0A379YC41"/>
<evidence type="ECO:0000313" key="3">
    <source>
        <dbReference type="Proteomes" id="UP000255529"/>
    </source>
</evidence>
<dbReference type="RefSeq" id="WP_147284680.1">
    <property type="nucleotide sequence ID" value="NZ_CAMKUF010000001.1"/>
</dbReference>
<proteinExistence type="predicted"/>
<protein>
    <submittedName>
        <fullName evidence="2">Germination-specific amidase</fullName>
    </submittedName>
</protein>
<dbReference type="EMBL" id="UGYN01000002">
    <property type="protein sequence ID" value="SUI43080.1"/>
    <property type="molecule type" value="Genomic_DNA"/>
</dbReference>
<evidence type="ECO:0000313" key="2">
    <source>
        <dbReference type="EMBL" id="SUI43080.1"/>
    </source>
</evidence>
<dbReference type="InterPro" id="IPR002477">
    <property type="entry name" value="Peptidoglycan-bd-like"/>
</dbReference>
<reference evidence="2 3" key="1">
    <citation type="submission" date="2018-06" db="EMBL/GenBank/DDBJ databases">
        <authorList>
            <consortium name="Pathogen Informatics"/>
            <person name="Doyle S."/>
        </authorList>
    </citation>
    <scope>NUCLEOTIDE SEQUENCE [LARGE SCALE GENOMIC DNA]</scope>
    <source>
        <strain evidence="2 3">NCTC11544</strain>
    </source>
</reference>
<gene>
    <name evidence="2" type="primary">sleB_1</name>
    <name evidence="2" type="ORF">NCTC11544_00076</name>
</gene>
<feature type="domain" description="Peptidoglycan binding-like" evidence="1">
    <location>
        <begin position="226"/>
        <end position="275"/>
    </location>
</feature>
<name>A0A379YC41_9GAMM</name>
<dbReference type="Pfam" id="PF01471">
    <property type="entry name" value="PG_binding_1"/>
    <property type="match status" value="1"/>
</dbReference>
<dbReference type="SUPFAM" id="SSF47090">
    <property type="entry name" value="PGBD-like"/>
    <property type="match status" value="1"/>
</dbReference>
<dbReference type="Gene3D" id="1.10.101.10">
    <property type="entry name" value="PGBD-like superfamily/PGBD"/>
    <property type="match status" value="1"/>
</dbReference>
<dbReference type="InterPro" id="IPR036366">
    <property type="entry name" value="PGBDSf"/>
</dbReference>